<dbReference type="Proteomes" id="UP000054851">
    <property type="component" value="Unassembled WGS sequence"/>
</dbReference>
<sequence length="58" mass="6483">MRKGVIPDKPYADADDRTVSAKVSPEFQKRLREFAVQLDTSVSTLIKTALSNYMEGAH</sequence>
<evidence type="ECO:0008006" key="3">
    <source>
        <dbReference type="Google" id="ProtNLM"/>
    </source>
</evidence>
<protein>
    <recommendedName>
        <fullName evidence="3">Ribbon-helix-helix protein CopG domain-containing protein</fullName>
    </recommendedName>
</protein>
<comment type="caution">
    <text evidence="1">The sequence shown here is derived from an EMBL/GenBank/DDBJ whole genome shotgun (WGS) entry which is preliminary data.</text>
</comment>
<evidence type="ECO:0000313" key="1">
    <source>
        <dbReference type="EMBL" id="SAK97869.1"/>
    </source>
</evidence>
<organism evidence="1 2">
    <name type="scientific">Caballeronia hypogeia</name>
    <dbReference type="NCBI Taxonomy" id="1777140"/>
    <lineage>
        <taxon>Bacteria</taxon>
        <taxon>Pseudomonadati</taxon>
        <taxon>Pseudomonadota</taxon>
        <taxon>Betaproteobacteria</taxon>
        <taxon>Burkholderiales</taxon>
        <taxon>Burkholderiaceae</taxon>
        <taxon>Caballeronia</taxon>
    </lineage>
</organism>
<dbReference type="GO" id="GO:0006355">
    <property type="term" value="P:regulation of DNA-templated transcription"/>
    <property type="evidence" value="ECO:0007669"/>
    <property type="project" value="InterPro"/>
</dbReference>
<reference evidence="1" key="1">
    <citation type="submission" date="2016-01" db="EMBL/GenBank/DDBJ databases">
        <authorList>
            <person name="Peeters C."/>
        </authorList>
    </citation>
    <scope>NUCLEOTIDE SEQUENCE</scope>
    <source>
        <strain evidence="1">LMG 29322</strain>
    </source>
</reference>
<proteinExistence type="predicted"/>
<name>A0A158DT91_9BURK</name>
<dbReference type="InterPro" id="IPR010985">
    <property type="entry name" value="Ribbon_hlx_hlx"/>
</dbReference>
<dbReference type="EMBL" id="FCOA02000062">
    <property type="protein sequence ID" value="SAK97869.1"/>
    <property type="molecule type" value="Genomic_DNA"/>
</dbReference>
<dbReference type="AlphaFoldDB" id="A0A158DT91"/>
<dbReference type="STRING" id="1777140.AWB79_07529"/>
<dbReference type="SUPFAM" id="SSF47598">
    <property type="entry name" value="Ribbon-helix-helix"/>
    <property type="match status" value="1"/>
</dbReference>
<keyword evidence="2" id="KW-1185">Reference proteome</keyword>
<evidence type="ECO:0000313" key="2">
    <source>
        <dbReference type="Proteomes" id="UP000054851"/>
    </source>
</evidence>
<accession>A0A158DT91</accession>
<gene>
    <name evidence="1" type="ORF">AWB79_07529</name>
</gene>
<dbReference type="RefSeq" id="WP_157695941.1">
    <property type="nucleotide sequence ID" value="NZ_FCOA02000062.1"/>
</dbReference>